<dbReference type="Gene3D" id="3.40.50.720">
    <property type="entry name" value="NAD(P)-binding Rossmann-like Domain"/>
    <property type="match status" value="1"/>
</dbReference>
<dbReference type="PANTHER" id="PTHR43008:SF4">
    <property type="entry name" value="CHAIN DEHYDROGENASE, PUTATIVE (AFU_ORTHOLOGUE AFUA_4G08710)-RELATED"/>
    <property type="match status" value="1"/>
</dbReference>
<dbReference type="PRINTS" id="PR00081">
    <property type="entry name" value="GDHRDH"/>
</dbReference>
<dbReference type="Pfam" id="PF00106">
    <property type="entry name" value="adh_short"/>
    <property type="match status" value="1"/>
</dbReference>
<comment type="similarity">
    <text evidence="1 3">Belongs to the short-chain dehydrogenases/reductases (SDR) family.</text>
</comment>
<dbReference type="PRINTS" id="PR00080">
    <property type="entry name" value="SDRFAMILY"/>
</dbReference>
<accession>A0A126SYR4</accession>
<keyword evidence="2" id="KW-0560">Oxidoreductase</keyword>
<evidence type="ECO:0000313" key="4">
    <source>
        <dbReference type="EMBL" id="AMK59417.1"/>
    </source>
</evidence>
<dbReference type="SUPFAM" id="SSF51735">
    <property type="entry name" value="NAD(P)-binding Rossmann-fold domains"/>
    <property type="match status" value="1"/>
</dbReference>
<evidence type="ECO:0000256" key="2">
    <source>
        <dbReference type="ARBA" id="ARBA00023002"/>
    </source>
</evidence>
<evidence type="ECO:0000256" key="3">
    <source>
        <dbReference type="RuleBase" id="RU000363"/>
    </source>
</evidence>
<dbReference type="PANTHER" id="PTHR43008">
    <property type="entry name" value="BENZIL REDUCTASE"/>
    <property type="match status" value="1"/>
</dbReference>
<proteinExistence type="inferred from homology"/>
<reference evidence="4" key="1">
    <citation type="journal article" date="2016" name="Appl. Environ. Microbiol.">
        <title>Functional Metagenomics of a Biostimulated Petroleum-Contaminated Soil Reveals an Extraordinary Diversity of Extradiol Dioxygenases.</title>
        <authorList>
            <person name="Terron-Gonzalez L."/>
            <person name="Martin-Cabello G."/>
            <person name="Ferrer M."/>
            <person name="Santero E."/>
        </authorList>
    </citation>
    <scope>NUCLEOTIDE SEQUENCE</scope>
</reference>
<evidence type="ECO:0000256" key="1">
    <source>
        <dbReference type="ARBA" id="ARBA00006484"/>
    </source>
</evidence>
<sequence length="275" mass="28609">MKRLAGESVLISGGATGLGRAIVERFISEGALVTVVDNSKDKFAEMQNGRRDMLECVSGDVRNIEDMQRAAGQALARFGKVDCAIGNAGLWDYSTPLDDMPAESLSGAFDEIFGVNVKGYLNLAKVALPSLVRSRGALIFTVSNAGFYPGGGGPLYTASKHAVVGLIHQLAFELAPSVRVNGVAPGPIHTKLRGPRSLGLDTMTIDQLDLPANAAAMMATGSVPTPEEYAGSYVHFASRSDSIPSTGGILMADCGIGIRGIGAAAAGHALVEKYI</sequence>
<dbReference type="PROSITE" id="PS00061">
    <property type="entry name" value="ADH_SHORT"/>
    <property type="match status" value="1"/>
</dbReference>
<dbReference type="GO" id="GO:0050664">
    <property type="term" value="F:oxidoreductase activity, acting on NAD(P)H, oxygen as acceptor"/>
    <property type="evidence" value="ECO:0007669"/>
    <property type="project" value="TreeGrafter"/>
</dbReference>
<name>A0A126SYR4_9BACT</name>
<dbReference type="InterPro" id="IPR036291">
    <property type="entry name" value="NAD(P)-bd_dom_sf"/>
</dbReference>
<dbReference type="InterPro" id="IPR020904">
    <property type="entry name" value="Sc_DH/Rdtase_CS"/>
</dbReference>
<dbReference type="EMBL" id="KU144985">
    <property type="protein sequence ID" value="AMK59417.1"/>
    <property type="molecule type" value="Genomic_DNA"/>
</dbReference>
<dbReference type="AlphaFoldDB" id="A0A126SYR4"/>
<organism evidence="4">
    <name type="scientific">uncultured bacterium UPO61</name>
    <dbReference type="NCBI Taxonomy" id="1776982"/>
    <lineage>
        <taxon>Bacteria</taxon>
        <taxon>environmental samples</taxon>
    </lineage>
</organism>
<protein>
    <submittedName>
        <fullName evidence="4">Cis-2,3-dihydroxy-2,3-dihydrobiphenyl dehydrogenase</fullName>
    </submittedName>
</protein>
<dbReference type="NCBIfam" id="NF004849">
    <property type="entry name" value="PRK06200.1"/>
    <property type="match status" value="1"/>
</dbReference>
<dbReference type="InterPro" id="IPR002347">
    <property type="entry name" value="SDR_fam"/>
</dbReference>